<keyword evidence="1 2" id="KW-0315">Glutamine amidotransferase</keyword>
<reference evidence="5 6" key="1">
    <citation type="submission" date="2017-05" db="EMBL/GenBank/DDBJ databases">
        <title>Host range expansion of the Methanosphaera genus to humans and monogastric animals involves recent and extensive reduction in genome content.</title>
        <authorList>
            <person name="Hoedt E.C."/>
            <person name="Volmer J.G."/>
            <person name="Parks D.H."/>
            <person name="Rosewarne C.P."/>
            <person name="Denman S.E."/>
            <person name="Mcsweeney C.S."/>
            <person name="O Cuiv P."/>
            <person name="Hugenholtz P."/>
            <person name="Tyson G.W."/>
            <person name="Morrison M."/>
        </authorList>
    </citation>
    <scope>NUCLEOTIDE SEQUENCE [LARGE SCALE GENOMIC DNA]</scope>
    <source>
        <strain evidence="5 6">PA5</strain>
    </source>
</reference>
<dbReference type="PANTHER" id="PTHR31559">
    <property type="entry name" value="PYRIDOXAL 5'-PHOSPHATE SYNTHASE SUBUNIT SNO"/>
    <property type="match status" value="1"/>
</dbReference>
<evidence type="ECO:0000256" key="1">
    <source>
        <dbReference type="ARBA" id="ARBA00022962"/>
    </source>
</evidence>
<dbReference type="SUPFAM" id="SSF52317">
    <property type="entry name" value="Class I glutamine amidotransferase-like"/>
    <property type="match status" value="1"/>
</dbReference>
<comment type="caution">
    <text evidence="5">The sequence shown here is derived from an EMBL/GenBank/DDBJ whole genome shotgun (WGS) entry which is preliminary data.</text>
</comment>
<keyword evidence="2" id="KW-0378">Hydrolase</keyword>
<dbReference type="EC" id="4.3.3.6" evidence="2"/>
<dbReference type="EMBL" id="NGJK01000031">
    <property type="protein sequence ID" value="RAP03254.1"/>
    <property type="molecule type" value="Genomic_DNA"/>
</dbReference>
<dbReference type="GeneID" id="3855859"/>
<dbReference type="Pfam" id="PF01174">
    <property type="entry name" value="SNO"/>
    <property type="match status" value="1"/>
</dbReference>
<name>A0A328Q2G7_9EURY</name>
<evidence type="ECO:0000256" key="3">
    <source>
        <dbReference type="PIRSR" id="PIRSR005639-1"/>
    </source>
</evidence>
<dbReference type="PIRSF" id="PIRSF005639">
    <property type="entry name" value="Glut_amidoT_SNO"/>
    <property type="match status" value="1"/>
</dbReference>
<dbReference type="HAMAP" id="MF_01615">
    <property type="entry name" value="PdxT"/>
    <property type="match status" value="1"/>
</dbReference>
<keyword evidence="2" id="KW-0663">Pyridoxal phosphate</keyword>
<feature type="active site" description="Nucleophile" evidence="2 3">
    <location>
        <position position="82"/>
    </location>
</feature>
<accession>A0A328Q2G7</accession>
<dbReference type="GO" id="GO:0036381">
    <property type="term" value="F:pyridoxal 5'-phosphate synthase (glutamine hydrolysing) activity"/>
    <property type="evidence" value="ECO:0007669"/>
    <property type="project" value="UniProtKB-UniRule"/>
</dbReference>
<evidence type="ECO:0000313" key="6">
    <source>
        <dbReference type="Proteomes" id="UP000248557"/>
    </source>
</evidence>
<dbReference type="UniPathway" id="UPA00245"/>
<dbReference type="RefSeq" id="WP_011406269.1">
    <property type="nucleotide sequence ID" value="NZ_JAXJAF010000016.1"/>
</dbReference>
<dbReference type="EC" id="3.5.1.2" evidence="2"/>
<evidence type="ECO:0000256" key="2">
    <source>
        <dbReference type="HAMAP-Rule" id="MF_01615"/>
    </source>
</evidence>
<dbReference type="GO" id="GO:0042823">
    <property type="term" value="P:pyridoxal phosphate biosynthetic process"/>
    <property type="evidence" value="ECO:0007669"/>
    <property type="project" value="UniProtKB-UniRule"/>
</dbReference>
<proteinExistence type="inferred from homology"/>
<dbReference type="GO" id="GO:0006543">
    <property type="term" value="P:L-glutamine catabolic process"/>
    <property type="evidence" value="ECO:0007669"/>
    <property type="project" value="UniProtKB-UniRule"/>
</dbReference>
<feature type="active site" description="Charge relay system" evidence="2 3">
    <location>
        <position position="170"/>
    </location>
</feature>
<dbReference type="PROSITE" id="PS51130">
    <property type="entry name" value="PDXT_SNO_2"/>
    <property type="match status" value="1"/>
</dbReference>
<comment type="subunit">
    <text evidence="2">In the presence of PdxS, forms a dodecamer of heterodimers. Only shows activity in the heterodimer.</text>
</comment>
<comment type="catalytic activity">
    <reaction evidence="2">
        <text>aldehydo-D-ribose 5-phosphate + D-glyceraldehyde 3-phosphate + L-glutamine = pyridoxal 5'-phosphate + L-glutamate + phosphate + 3 H2O + H(+)</text>
        <dbReference type="Rhea" id="RHEA:31507"/>
        <dbReference type="ChEBI" id="CHEBI:15377"/>
        <dbReference type="ChEBI" id="CHEBI:15378"/>
        <dbReference type="ChEBI" id="CHEBI:29985"/>
        <dbReference type="ChEBI" id="CHEBI:43474"/>
        <dbReference type="ChEBI" id="CHEBI:58273"/>
        <dbReference type="ChEBI" id="CHEBI:58359"/>
        <dbReference type="ChEBI" id="CHEBI:59776"/>
        <dbReference type="ChEBI" id="CHEBI:597326"/>
        <dbReference type="EC" id="4.3.3.6"/>
    </reaction>
</comment>
<dbReference type="Proteomes" id="UP000248557">
    <property type="component" value="Unassembled WGS sequence"/>
</dbReference>
<gene>
    <name evidence="2" type="primary">pdxT</name>
    <name evidence="5" type="ORF">CA615_03255</name>
</gene>
<dbReference type="GO" id="GO:1903600">
    <property type="term" value="C:glutaminase complex"/>
    <property type="evidence" value="ECO:0007669"/>
    <property type="project" value="TreeGrafter"/>
</dbReference>
<dbReference type="Gene3D" id="3.40.50.880">
    <property type="match status" value="1"/>
</dbReference>
<dbReference type="GO" id="GO:0004359">
    <property type="term" value="F:glutaminase activity"/>
    <property type="evidence" value="ECO:0007669"/>
    <property type="project" value="UniProtKB-UniRule"/>
</dbReference>
<feature type="active site" description="Charge relay system" evidence="2 3">
    <location>
        <position position="172"/>
    </location>
</feature>
<dbReference type="CDD" id="cd01749">
    <property type="entry name" value="GATase1_PB"/>
    <property type="match status" value="1"/>
</dbReference>
<keyword evidence="2" id="KW-0456">Lyase</keyword>
<dbReference type="GeneID" id="41325246"/>
<dbReference type="InterPro" id="IPR029062">
    <property type="entry name" value="Class_I_gatase-like"/>
</dbReference>
<dbReference type="GO" id="GO:0008614">
    <property type="term" value="P:pyridoxine metabolic process"/>
    <property type="evidence" value="ECO:0007669"/>
    <property type="project" value="TreeGrafter"/>
</dbReference>
<comment type="catalytic activity">
    <reaction evidence="2">
        <text>L-glutamine + H2O = L-glutamate + NH4(+)</text>
        <dbReference type="Rhea" id="RHEA:15889"/>
        <dbReference type="ChEBI" id="CHEBI:15377"/>
        <dbReference type="ChEBI" id="CHEBI:28938"/>
        <dbReference type="ChEBI" id="CHEBI:29985"/>
        <dbReference type="ChEBI" id="CHEBI:58359"/>
        <dbReference type="EC" id="3.5.1.2"/>
    </reaction>
</comment>
<comment type="similarity">
    <text evidence="2">Belongs to the glutaminase PdxT/SNO family.</text>
</comment>
<dbReference type="AlphaFoldDB" id="A0A328Q2G7"/>
<dbReference type="PANTHER" id="PTHR31559:SF0">
    <property type="entry name" value="PYRIDOXAL 5'-PHOSPHATE SYNTHASE SUBUNIT SNO1-RELATED"/>
    <property type="match status" value="1"/>
</dbReference>
<feature type="binding site" evidence="2 4">
    <location>
        <begin position="53"/>
        <end position="55"/>
    </location>
    <ligand>
        <name>L-glutamine</name>
        <dbReference type="ChEBI" id="CHEBI:58359"/>
    </ligand>
</feature>
<dbReference type="NCBIfam" id="TIGR03800">
    <property type="entry name" value="PLP_synth_Pdx2"/>
    <property type="match status" value="1"/>
</dbReference>
<dbReference type="PROSITE" id="PS51273">
    <property type="entry name" value="GATASE_TYPE_1"/>
    <property type="match status" value="1"/>
</dbReference>
<dbReference type="SMR" id="A0A328Q2G7"/>
<evidence type="ECO:0000313" key="5">
    <source>
        <dbReference type="EMBL" id="RAP03254.1"/>
    </source>
</evidence>
<protein>
    <recommendedName>
        <fullName evidence="2">Pyridoxal 5'-phosphate synthase subunit PdxT</fullName>
        <ecNumber evidence="2">4.3.3.6</ecNumber>
    </recommendedName>
    <alternativeName>
        <fullName evidence="2">Pdx2</fullName>
    </alternativeName>
    <alternativeName>
        <fullName evidence="2">Pyridoxal 5'-phosphate synthase glutaminase subunit</fullName>
        <ecNumber evidence="2">3.5.1.2</ecNumber>
    </alternativeName>
</protein>
<dbReference type="GO" id="GO:0005829">
    <property type="term" value="C:cytosol"/>
    <property type="evidence" value="ECO:0007669"/>
    <property type="project" value="TreeGrafter"/>
</dbReference>
<dbReference type="InterPro" id="IPR002161">
    <property type="entry name" value="PdxT/SNO"/>
</dbReference>
<evidence type="ECO:0000256" key="4">
    <source>
        <dbReference type="PIRSR" id="PIRSR005639-2"/>
    </source>
</evidence>
<feature type="binding site" evidence="2 4">
    <location>
        <begin position="134"/>
        <end position="135"/>
    </location>
    <ligand>
        <name>L-glutamine</name>
        <dbReference type="ChEBI" id="CHEBI:58359"/>
    </ligand>
</feature>
<comment type="pathway">
    <text evidence="2">Cofactor biosynthesis; pyridoxal 5'-phosphate biosynthesis.</text>
</comment>
<comment type="function">
    <text evidence="2">Catalyzes the hydrolysis of glutamine to glutamate and ammonia as part of the biosynthesis of pyridoxal 5'-phosphate. The resulting ammonia molecule is channeled to the active site of PdxS.</text>
</comment>
<organism evidence="5 6">
    <name type="scientific">Methanosphaera stadtmanae</name>
    <dbReference type="NCBI Taxonomy" id="2317"/>
    <lineage>
        <taxon>Archaea</taxon>
        <taxon>Methanobacteriati</taxon>
        <taxon>Methanobacteriota</taxon>
        <taxon>Methanomada group</taxon>
        <taxon>Methanobacteria</taxon>
        <taxon>Methanobacteriales</taxon>
        <taxon>Methanobacteriaceae</taxon>
        <taxon>Methanosphaera</taxon>
    </lineage>
</organism>
<sequence>MITIGILDLQGDVEEHQIITEKALKEMKIDGTTKLVNTLDDIKDCNGLIISGGESSTIGMHLEKTGLSNYLKETGIPILGTCAGLVLLSKKTDQDQPLLGLIDSTVKRNGFGRQRMSFESEIKFNNEDYHGIFIRAPYISQISDDVEVLSKYDDKIIAVKQNQYIGIAFHPELTEDTLIHKLFILEVESCVV</sequence>
<feature type="binding site" evidence="2 4">
    <location>
        <position position="108"/>
    </location>
    <ligand>
        <name>L-glutamine</name>
        <dbReference type="ChEBI" id="CHEBI:58359"/>
    </ligand>
</feature>
<dbReference type="OMA" id="GMIMLAD"/>